<dbReference type="Proteomes" id="UP000001402">
    <property type="component" value="Chromosome"/>
</dbReference>
<dbReference type="InterPro" id="IPR011701">
    <property type="entry name" value="MFS"/>
</dbReference>
<evidence type="ECO:0000256" key="1">
    <source>
        <dbReference type="ARBA" id="ARBA00004651"/>
    </source>
</evidence>
<keyword evidence="2" id="KW-1003">Cell membrane</keyword>
<dbReference type="Gene3D" id="1.20.1250.20">
    <property type="entry name" value="MFS general substrate transporter like domains"/>
    <property type="match status" value="1"/>
</dbReference>
<keyword evidence="5 6" id="KW-0472">Membrane</keyword>
<dbReference type="eggNOG" id="COG2814">
    <property type="taxonomic scope" value="Bacteria"/>
</dbReference>
<dbReference type="CDD" id="cd17324">
    <property type="entry name" value="MFS_NepI_like"/>
    <property type="match status" value="1"/>
</dbReference>
<feature type="transmembrane region" description="Helical" evidence="6">
    <location>
        <begin position="292"/>
        <end position="311"/>
    </location>
</feature>
<accession>E6VNG8</accession>
<dbReference type="AlphaFoldDB" id="E6VNG8"/>
<dbReference type="HOGENOM" id="CLU_001265_61_5_5"/>
<dbReference type="PANTHER" id="PTHR43124:SF10">
    <property type="entry name" value="PURINE EFFLUX PUMP PBUE"/>
    <property type="match status" value="1"/>
</dbReference>
<feature type="transmembrane region" description="Helical" evidence="6">
    <location>
        <begin position="239"/>
        <end position="257"/>
    </location>
</feature>
<dbReference type="KEGG" id="rpx:Rpdx1_1978"/>
<evidence type="ECO:0000256" key="5">
    <source>
        <dbReference type="ARBA" id="ARBA00023136"/>
    </source>
</evidence>
<evidence type="ECO:0000256" key="4">
    <source>
        <dbReference type="ARBA" id="ARBA00022989"/>
    </source>
</evidence>
<keyword evidence="3 6" id="KW-0812">Transmembrane</keyword>
<dbReference type="SUPFAM" id="SSF103473">
    <property type="entry name" value="MFS general substrate transporter"/>
    <property type="match status" value="1"/>
</dbReference>
<dbReference type="PANTHER" id="PTHR43124">
    <property type="entry name" value="PURINE EFFLUX PUMP PBUE"/>
    <property type="match status" value="1"/>
</dbReference>
<dbReference type="InterPro" id="IPR020846">
    <property type="entry name" value="MFS_dom"/>
</dbReference>
<evidence type="ECO:0000313" key="8">
    <source>
        <dbReference type="EMBL" id="ADU43587.1"/>
    </source>
</evidence>
<dbReference type="GO" id="GO:0005886">
    <property type="term" value="C:plasma membrane"/>
    <property type="evidence" value="ECO:0007669"/>
    <property type="project" value="UniProtKB-SubCell"/>
</dbReference>
<feature type="transmembrane region" description="Helical" evidence="6">
    <location>
        <begin position="71"/>
        <end position="91"/>
    </location>
</feature>
<feature type="transmembrane region" description="Helical" evidence="6">
    <location>
        <begin position="203"/>
        <end position="227"/>
    </location>
</feature>
<proteinExistence type="predicted"/>
<comment type="subcellular location">
    <subcellularLocation>
        <location evidence="1">Cell membrane</location>
        <topology evidence="1">Multi-pass membrane protein</topology>
    </subcellularLocation>
</comment>
<evidence type="ECO:0000256" key="3">
    <source>
        <dbReference type="ARBA" id="ARBA00022692"/>
    </source>
</evidence>
<dbReference type="STRING" id="652103.Rpdx1_1978"/>
<feature type="domain" description="Major facilitator superfamily (MFS) profile" evidence="7">
    <location>
        <begin position="6"/>
        <end position="381"/>
    </location>
</feature>
<protein>
    <submittedName>
        <fullName evidence="8">Major facilitator superfamily MFS_1</fullName>
    </submittedName>
</protein>
<dbReference type="InterPro" id="IPR036259">
    <property type="entry name" value="MFS_trans_sf"/>
</dbReference>
<evidence type="ECO:0000259" key="7">
    <source>
        <dbReference type="PROSITE" id="PS50850"/>
    </source>
</evidence>
<dbReference type="InterPro" id="IPR050189">
    <property type="entry name" value="MFS_Efflux_Transporters"/>
</dbReference>
<feature type="transmembrane region" description="Helical" evidence="6">
    <location>
        <begin position="269"/>
        <end position="286"/>
    </location>
</feature>
<feature type="transmembrane region" description="Helical" evidence="6">
    <location>
        <begin position="133"/>
        <end position="153"/>
    </location>
</feature>
<organism evidence="8 9">
    <name type="scientific">Rhodopseudomonas palustris (strain DX-1)</name>
    <dbReference type="NCBI Taxonomy" id="652103"/>
    <lineage>
        <taxon>Bacteria</taxon>
        <taxon>Pseudomonadati</taxon>
        <taxon>Pseudomonadota</taxon>
        <taxon>Alphaproteobacteria</taxon>
        <taxon>Hyphomicrobiales</taxon>
        <taxon>Nitrobacteraceae</taxon>
        <taxon>Rhodopseudomonas</taxon>
    </lineage>
</organism>
<dbReference type="Pfam" id="PF07690">
    <property type="entry name" value="MFS_1"/>
    <property type="match status" value="1"/>
</dbReference>
<keyword evidence="4 6" id="KW-1133">Transmembrane helix</keyword>
<name>E6VNG8_RHOPX</name>
<evidence type="ECO:0000313" key="9">
    <source>
        <dbReference type="Proteomes" id="UP000001402"/>
    </source>
</evidence>
<evidence type="ECO:0000256" key="6">
    <source>
        <dbReference type="SAM" id="Phobius"/>
    </source>
</evidence>
<evidence type="ECO:0000256" key="2">
    <source>
        <dbReference type="ARBA" id="ARBA00022475"/>
    </source>
</evidence>
<sequence>MSRSFAPTALMLGNFVTGTSVLAPAGMLPDLAAGLGVTIRDAGLLITFGAIVLCIGSPLTAWLTSRIDRRLLLTTTLAVLALGNLASAFAPNYAVLLVLRLAMLSVGALYTPQAAGAVALIVPPERRGGTMAYVFLGWSLAVALGVPLVTFAADHAGWRGAYLIVGGIGLISFVLLWLRLPGGLTAAPVSLRTWAAVGRNRRILTLLGVSSLQTSGQFVVFTFFGPLLTGLTGAGPREIALVFAIYGVCGFVGNVIASRIVDGWGAYRTSALFTSLMLAGILGWTFGAGHFAVMAAAVAVWGLGFAASNSMQQVRLVTADPTLAGATVSLNTSVLYVGQAIGSAIGGALFAAGLLHVNGYVSSAVLGLALCMVVAATRDRSA</sequence>
<feature type="transmembrane region" description="Helical" evidence="6">
    <location>
        <begin position="357"/>
        <end position="376"/>
    </location>
</feature>
<dbReference type="EMBL" id="CP002418">
    <property type="protein sequence ID" value="ADU43587.1"/>
    <property type="molecule type" value="Genomic_DNA"/>
</dbReference>
<dbReference type="PROSITE" id="PS50850">
    <property type="entry name" value="MFS"/>
    <property type="match status" value="1"/>
</dbReference>
<gene>
    <name evidence="8" type="ordered locus">Rpdx1_1978</name>
</gene>
<feature type="transmembrane region" description="Helical" evidence="6">
    <location>
        <begin position="44"/>
        <end position="64"/>
    </location>
</feature>
<reference evidence="8" key="1">
    <citation type="submission" date="2010-12" db="EMBL/GenBank/DDBJ databases">
        <title>Complete sequence of Rhodopseudomonas palustris DX-1.</title>
        <authorList>
            <consortium name="US DOE Joint Genome Institute"/>
            <person name="Lucas S."/>
            <person name="Copeland A."/>
            <person name="Lapidus A."/>
            <person name="Cheng J.-F."/>
            <person name="Goodwin L."/>
            <person name="Pitluck S."/>
            <person name="Misra M."/>
            <person name="Chertkov O."/>
            <person name="Detter J.C."/>
            <person name="Han C."/>
            <person name="Tapia R."/>
            <person name="Land M."/>
            <person name="Hauser L."/>
            <person name="Kyrpides N."/>
            <person name="Ivanova N."/>
            <person name="Ovchinnikova G."/>
            <person name="Logan B."/>
            <person name="Oda Y."/>
            <person name="Harwood C."/>
            <person name="Woyke T."/>
        </authorList>
    </citation>
    <scope>NUCLEOTIDE SEQUENCE [LARGE SCALE GENOMIC DNA]</scope>
    <source>
        <strain evidence="8">DX-1</strain>
    </source>
</reference>
<feature type="transmembrane region" description="Helical" evidence="6">
    <location>
        <begin position="97"/>
        <end position="121"/>
    </location>
</feature>
<feature type="transmembrane region" description="Helical" evidence="6">
    <location>
        <begin position="323"/>
        <end position="351"/>
    </location>
</feature>
<feature type="transmembrane region" description="Helical" evidence="6">
    <location>
        <begin position="159"/>
        <end position="182"/>
    </location>
</feature>
<dbReference type="GO" id="GO:0022857">
    <property type="term" value="F:transmembrane transporter activity"/>
    <property type="evidence" value="ECO:0007669"/>
    <property type="project" value="InterPro"/>
</dbReference>